<dbReference type="Gene3D" id="1.10.287.130">
    <property type="match status" value="1"/>
</dbReference>
<dbReference type="PROSITE" id="PS50885">
    <property type="entry name" value="HAMP"/>
    <property type="match status" value="1"/>
</dbReference>
<evidence type="ECO:0000313" key="19">
    <source>
        <dbReference type="Proteomes" id="UP000184171"/>
    </source>
</evidence>
<evidence type="ECO:0000259" key="16">
    <source>
        <dbReference type="PROSITE" id="PS50109"/>
    </source>
</evidence>
<dbReference type="FunFam" id="3.30.565.10:FF:000023">
    <property type="entry name" value="PAS domain-containing sensor histidine kinase"/>
    <property type="match status" value="1"/>
</dbReference>
<dbReference type="OrthoDB" id="9813151at2"/>
<feature type="transmembrane region" description="Helical" evidence="15">
    <location>
        <begin position="166"/>
        <end position="191"/>
    </location>
</feature>
<dbReference type="EC" id="2.7.13.3" evidence="4"/>
<keyword evidence="8 15" id="KW-0812">Transmembrane</keyword>
<sequence>MPTGTKLRNRLTLWSFVLLSMLLGVGGFFCYNAHQQEQLRNLDRQLLFIARNFACSYREVAPLESVQSEFCSDFNRLAIHQAGAQAIALYSAEGKILCSNRHPVSHLLQLDENAQKNSSTGKAYFETLNDIDEQKIRRLTFPVIQQDQAFYHLQLGHPLDQLEAELAGYGLILTAIGLSFACLLTLAQWLFLGSLFSPIQRLSIQMDETSEENLRQRFRPPFLAGAEIQQLAASYNGFTERITSILKRSRQFATDVTHELRTPLTIMRGETELALRGDKTAEELKQVLNSNLEELSRMGHLVDDLLLLSKSELGEIPLKMEALNLNGLLEELHFHGTIIAEPKQITVNLKGPEKQVSLFADANRIRQVFLNLLTNGIKYTPEGGSVTIDWTVQEETARIIFQDTGIGIDSEHQQHIFDRFYRINKTGNRNDGGSGLGLAIAKWLVEAHGGSIMVCSVPGEGSSFAITLPLTHKPDK</sequence>
<keyword evidence="10 18" id="KW-0418">Kinase</keyword>
<dbReference type="STRING" id="1122189.SAMN02745165_01287"/>
<accession>A0A1M6FH52</accession>
<dbReference type="Pfam" id="PF02518">
    <property type="entry name" value="HATPase_c"/>
    <property type="match status" value="1"/>
</dbReference>
<evidence type="ECO:0000256" key="3">
    <source>
        <dbReference type="ARBA" id="ARBA00004314"/>
    </source>
</evidence>
<dbReference type="PANTHER" id="PTHR45436">
    <property type="entry name" value="SENSOR HISTIDINE KINASE YKOH"/>
    <property type="match status" value="1"/>
</dbReference>
<evidence type="ECO:0000256" key="15">
    <source>
        <dbReference type="SAM" id="Phobius"/>
    </source>
</evidence>
<keyword evidence="12 15" id="KW-1133">Transmembrane helix</keyword>
<proteinExistence type="predicted"/>
<keyword evidence="6" id="KW-0597">Phosphoprotein</keyword>
<evidence type="ECO:0000259" key="17">
    <source>
        <dbReference type="PROSITE" id="PS50885"/>
    </source>
</evidence>
<dbReference type="InterPro" id="IPR005467">
    <property type="entry name" value="His_kinase_dom"/>
</dbReference>
<dbReference type="GO" id="GO:0005524">
    <property type="term" value="F:ATP binding"/>
    <property type="evidence" value="ECO:0007669"/>
    <property type="project" value="UniProtKB-KW"/>
</dbReference>
<dbReference type="SUPFAM" id="SSF55874">
    <property type="entry name" value="ATPase domain of HSP90 chaperone/DNA topoisomerase II/histidine kinase"/>
    <property type="match status" value="1"/>
</dbReference>
<evidence type="ECO:0000256" key="7">
    <source>
        <dbReference type="ARBA" id="ARBA00022679"/>
    </source>
</evidence>
<keyword evidence="11" id="KW-0067">ATP-binding</keyword>
<dbReference type="GO" id="GO:0045121">
    <property type="term" value="C:membrane raft"/>
    <property type="evidence" value="ECO:0007669"/>
    <property type="project" value="UniProtKB-SubCell"/>
</dbReference>
<evidence type="ECO:0000256" key="11">
    <source>
        <dbReference type="ARBA" id="ARBA00022840"/>
    </source>
</evidence>
<dbReference type="InterPro" id="IPR003660">
    <property type="entry name" value="HAMP_dom"/>
</dbReference>
<dbReference type="InterPro" id="IPR004358">
    <property type="entry name" value="Sig_transdc_His_kin-like_C"/>
</dbReference>
<name>A0A1M6FH52_MALRU</name>
<evidence type="ECO:0000256" key="14">
    <source>
        <dbReference type="ARBA" id="ARBA00023136"/>
    </source>
</evidence>
<dbReference type="InterPro" id="IPR050428">
    <property type="entry name" value="TCS_sensor_his_kinase"/>
</dbReference>
<dbReference type="RefSeq" id="WP_072906923.1">
    <property type="nucleotide sequence ID" value="NZ_FQZT01000003.1"/>
</dbReference>
<evidence type="ECO:0000256" key="1">
    <source>
        <dbReference type="ARBA" id="ARBA00000085"/>
    </source>
</evidence>
<comment type="subcellular location">
    <subcellularLocation>
        <location evidence="2">Cell membrane</location>
    </subcellularLocation>
    <subcellularLocation>
        <location evidence="3">Membrane raft</location>
        <topology evidence="3">Multi-pass membrane protein</topology>
    </subcellularLocation>
</comment>
<dbReference type="InterPro" id="IPR003661">
    <property type="entry name" value="HisK_dim/P_dom"/>
</dbReference>
<dbReference type="InterPro" id="IPR036097">
    <property type="entry name" value="HisK_dim/P_sf"/>
</dbReference>
<protein>
    <recommendedName>
        <fullName evidence="4">histidine kinase</fullName>
        <ecNumber evidence="4">2.7.13.3</ecNumber>
    </recommendedName>
</protein>
<comment type="catalytic activity">
    <reaction evidence="1">
        <text>ATP + protein L-histidine = ADP + protein N-phospho-L-histidine.</text>
        <dbReference type="EC" id="2.7.13.3"/>
    </reaction>
</comment>
<dbReference type="SUPFAM" id="SSF47384">
    <property type="entry name" value="Homodimeric domain of signal transducing histidine kinase"/>
    <property type="match status" value="1"/>
</dbReference>
<evidence type="ECO:0000256" key="9">
    <source>
        <dbReference type="ARBA" id="ARBA00022741"/>
    </source>
</evidence>
<evidence type="ECO:0000256" key="10">
    <source>
        <dbReference type="ARBA" id="ARBA00022777"/>
    </source>
</evidence>
<dbReference type="GO" id="GO:0000155">
    <property type="term" value="F:phosphorelay sensor kinase activity"/>
    <property type="evidence" value="ECO:0007669"/>
    <property type="project" value="InterPro"/>
</dbReference>
<dbReference type="PRINTS" id="PR00344">
    <property type="entry name" value="BCTRLSENSOR"/>
</dbReference>
<dbReference type="Gene3D" id="3.30.565.10">
    <property type="entry name" value="Histidine kinase-like ATPase, C-terminal domain"/>
    <property type="match status" value="1"/>
</dbReference>
<dbReference type="Proteomes" id="UP000184171">
    <property type="component" value="Unassembled WGS sequence"/>
</dbReference>
<dbReference type="FunFam" id="1.10.287.130:FF:000001">
    <property type="entry name" value="Two-component sensor histidine kinase"/>
    <property type="match status" value="1"/>
</dbReference>
<dbReference type="EMBL" id="FQZT01000003">
    <property type="protein sequence ID" value="SHI97030.1"/>
    <property type="molecule type" value="Genomic_DNA"/>
</dbReference>
<evidence type="ECO:0000256" key="12">
    <source>
        <dbReference type="ARBA" id="ARBA00022989"/>
    </source>
</evidence>
<keyword evidence="13" id="KW-0902">Two-component regulatory system</keyword>
<evidence type="ECO:0000256" key="8">
    <source>
        <dbReference type="ARBA" id="ARBA00022692"/>
    </source>
</evidence>
<feature type="transmembrane region" description="Helical" evidence="15">
    <location>
        <begin position="12"/>
        <end position="31"/>
    </location>
</feature>
<dbReference type="Pfam" id="PF00512">
    <property type="entry name" value="HisKA"/>
    <property type="match status" value="1"/>
</dbReference>
<dbReference type="InterPro" id="IPR036890">
    <property type="entry name" value="HATPase_C_sf"/>
</dbReference>
<evidence type="ECO:0000256" key="13">
    <source>
        <dbReference type="ARBA" id="ARBA00023012"/>
    </source>
</evidence>
<keyword evidence="19" id="KW-1185">Reference proteome</keyword>
<dbReference type="SMART" id="SM00304">
    <property type="entry name" value="HAMP"/>
    <property type="match status" value="1"/>
</dbReference>
<dbReference type="Pfam" id="PF00672">
    <property type="entry name" value="HAMP"/>
    <property type="match status" value="1"/>
</dbReference>
<organism evidence="18 19">
    <name type="scientific">Malonomonas rubra DSM 5091</name>
    <dbReference type="NCBI Taxonomy" id="1122189"/>
    <lineage>
        <taxon>Bacteria</taxon>
        <taxon>Pseudomonadati</taxon>
        <taxon>Thermodesulfobacteriota</taxon>
        <taxon>Desulfuromonadia</taxon>
        <taxon>Desulfuromonadales</taxon>
        <taxon>Geopsychrobacteraceae</taxon>
        <taxon>Malonomonas</taxon>
    </lineage>
</organism>
<gene>
    <name evidence="18" type="ORF">SAMN02745165_01287</name>
</gene>
<evidence type="ECO:0000256" key="2">
    <source>
        <dbReference type="ARBA" id="ARBA00004236"/>
    </source>
</evidence>
<keyword evidence="9" id="KW-0547">Nucleotide-binding</keyword>
<evidence type="ECO:0000256" key="6">
    <source>
        <dbReference type="ARBA" id="ARBA00022553"/>
    </source>
</evidence>
<dbReference type="PANTHER" id="PTHR45436:SF5">
    <property type="entry name" value="SENSOR HISTIDINE KINASE TRCS"/>
    <property type="match status" value="1"/>
</dbReference>
<dbReference type="AlphaFoldDB" id="A0A1M6FH52"/>
<evidence type="ECO:0000313" key="18">
    <source>
        <dbReference type="EMBL" id="SHI97030.1"/>
    </source>
</evidence>
<dbReference type="SMART" id="SM00388">
    <property type="entry name" value="HisKA"/>
    <property type="match status" value="1"/>
</dbReference>
<dbReference type="SMART" id="SM00387">
    <property type="entry name" value="HATPase_c"/>
    <property type="match status" value="1"/>
</dbReference>
<keyword evidence="7" id="KW-0808">Transferase</keyword>
<evidence type="ECO:0000256" key="5">
    <source>
        <dbReference type="ARBA" id="ARBA00022475"/>
    </source>
</evidence>
<dbReference type="GO" id="GO:0005886">
    <property type="term" value="C:plasma membrane"/>
    <property type="evidence" value="ECO:0007669"/>
    <property type="project" value="UniProtKB-SubCell"/>
</dbReference>
<dbReference type="Gene3D" id="6.10.340.10">
    <property type="match status" value="1"/>
</dbReference>
<evidence type="ECO:0000256" key="4">
    <source>
        <dbReference type="ARBA" id="ARBA00012438"/>
    </source>
</evidence>
<dbReference type="CDD" id="cd00075">
    <property type="entry name" value="HATPase"/>
    <property type="match status" value="1"/>
</dbReference>
<reference evidence="18 19" key="1">
    <citation type="submission" date="2016-11" db="EMBL/GenBank/DDBJ databases">
        <authorList>
            <person name="Jaros S."/>
            <person name="Januszkiewicz K."/>
            <person name="Wedrychowicz H."/>
        </authorList>
    </citation>
    <scope>NUCLEOTIDE SEQUENCE [LARGE SCALE GENOMIC DNA]</scope>
    <source>
        <strain evidence="18 19">DSM 5091</strain>
    </source>
</reference>
<dbReference type="CDD" id="cd00082">
    <property type="entry name" value="HisKA"/>
    <property type="match status" value="1"/>
</dbReference>
<dbReference type="PROSITE" id="PS50109">
    <property type="entry name" value="HIS_KIN"/>
    <property type="match status" value="1"/>
</dbReference>
<keyword evidence="14 15" id="KW-0472">Membrane</keyword>
<dbReference type="InterPro" id="IPR003594">
    <property type="entry name" value="HATPase_dom"/>
</dbReference>
<feature type="domain" description="Histidine kinase" evidence="16">
    <location>
        <begin position="255"/>
        <end position="472"/>
    </location>
</feature>
<feature type="domain" description="HAMP" evidence="17">
    <location>
        <begin position="193"/>
        <end position="247"/>
    </location>
</feature>
<keyword evidence="5" id="KW-1003">Cell membrane</keyword>